<name>A0A7L4YKV0_9ACTN</name>
<dbReference type="InterPro" id="IPR023393">
    <property type="entry name" value="START-like_dom_sf"/>
</dbReference>
<keyword evidence="1" id="KW-0472">Membrane</keyword>
<dbReference type="AlphaFoldDB" id="A0A7L4YKV0"/>
<evidence type="ECO:0000313" key="3">
    <source>
        <dbReference type="Proteomes" id="UP000463857"/>
    </source>
</evidence>
<evidence type="ECO:0000313" key="2">
    <source>
        <dbReference type="EMBL" id="QHB99697.1"/>
    </source>
</evidence>
<dbReference type="KEGG" id="eke:EK0264_04945"/>
<accession>A0A7L4YKV0</accession>
<protein>
    <recommendedName>
        <fullName evidence="4">Carbon monoxide dehydrogenase</fullName>
    </recommendedName>
</protein>
<dbReference type="PANTHER" id="PTHR38588:SF1">
    <property type="entry name" value="BLL0334 PROTEIN"/>
    <property type="match status" value="1"/>
</dbReference>
<dbReference type="RefSeq" id="WP_159543515.1">
    <property type="nucleotide sequence ID" value="NZ_CP047156.1"/>
</dbReference>
<dbReference type="InterPro" id="IPR010419">
    <property type="entry name" value="CO_DH_gsu"/>
</dbReference>
<dbReference type="Proteomes" id="UP000463857">
    <property type="component" value="Chromosome"/>
</dbReference>
<dbReference type="EMBL" id="CP047156">
    <property type="protein sequence ID" value="QHB99697.1"/>
    <property type="molecule type" value="Genomic_DNA"/>
</dbReference>
<feature type="transmembrane region" description="Helical" evidence="1">
    <location>
        <begin position="152"/>
        <end position="172"/>
    </location>
</feature>
<dbReference type="OrthoDB" id="9808623at2"/>
<reference evidence="2 3" key="1">
    <citation type="journal article" date="2018" name="Int. J. Syst. Evol. Microbiol.">
        <title>Epidermidibacterium keratini gen. nov., sp. nov., a member of the family Sporichthyaceae, isolated from keratin epidermis.</title>
        <authorList>
            <person name="Lee D.G."/>
            <person name="Trujillo M.E."/>
            <person name="Kang S."/>
            <person name="Nam J.J."/>
            <person name="Kim Y.J."/>
        </authorList>
    </citation>
    <scope>NUCLEOTIDE SEQUENCE [LARGE SCALE GENOMIC DNA]</scope>
    <source>
        <strain evidence="2 3">EPI-7</strain>
    </source>
</reference>
<dbReference type="PANTHER" id="PTHR38588">
    <property type="entry name" value="BLL0334 PROTEIN"/>
    <property type="match status" value="1"/>
</dbReference>
<dbReference type="SUPFAM" id="SSF55961">
    <property type="entry name" value="Bet v1-like"/>
    <property type="match status" value="1"/>
</dbReference>
<keyword evidence="1" id="KW-0812">Transmembrane</keyword>
<gene>
    <name evidence="2" type="ORF">EK0264_04945</name>
</gene>
<evidence type="ECO:0000256" key="1">
    <source>
        <dbReference type="SAM" id="Phobius"/>
    </source>
</evidence>
<organism evidence="2 3">
    <name type="scientific">Epidermidibacterium keratini</name>
    <dbReference type="NCBI Taxonomy" id="1891644"/>
    <lineage>
        <taxon>Bacteria</taxon>
        <taxon>Bacillati</taxon>
        <taxon>Actinomycetota</taxon>
        <taxon>Actinomycetes</taxon>
        <taxon>Sporichthyales</taxon>
        <taxon>Sporichthyaceae</taxon>
        <taxon>Epidermidibacterium</taxon>
    </lineage>
</organism>
<keyword evidence="1" id="KW-1133">Transmembrane helix</keyword>
<keyword evidence="3" id="KW-1185">Reference proteome</keyword>
<evidence type="ECO:0008006" key="4">
    <source>
        <dbReference type="Google" id="ProtNLM"/>
    </source>
</evidence>
<dbReference type="InParanoid" id="A0A7L4YKV0"/>
<sequence length="178" mass="19045">MLQDPERVAACLPGASVTRRQGNGAEGALTLRLGPYTADYTGVASLREIDRQQMMLRVRAYGREREGGGRADALVSVRLTPRDDRTWLQVETDLSIRGMAAKFGAGALTEASTQTLIRFAANVEQALSSPPPDDITPPVPERITESRTVSPAVSAAAVVAAAASAIATYALIRLLRRR</sequence>
<proteinExistence type="predicted"/>
<dbReference type="Gene3D" id="3.30.530.20">
    <property type="match status" value="1"/>
</dbReference>
<dbReference type="Pfam" id="PF06240">
    <property type="entry name" value="COXG"/>
    <property type="match status" value="1"/>
</dbReference>